<keyword evidence="2" id="KW-0732">Signal</keyword>
<dbReference type="GO" id="GO:0015031">
    <property type="term" value="P:protein transport"/>
    <property type="evidence" value="ECO:0007669"/>
    <property type="project" value="InterPro"/>
</dbReference>
<sequence length="249" mass="28161">MASSTHCLLFFSFVPCSGFTIKFWSDLVVKDAATLQYVARISHAAPLRSTDLVIDFQLLSQLLERKVQQAGATQAVQRHARPSCWWWIRCLVVWSGSFSTFVCKDTGNSIIAGAATGGFLFKDSVLLRDLGGVLLAVIEGANICFTLNINDNFSIVPLQVARHLRRTLENNRGSTHCAAKPDKCREKNGEHPMRGTVDHNRIYFQYCRWKLLKNKRLTVVKQLREDLAQLIKLGHEKTAFNRVEQLVKK</sequence>
<comment type="similarity">
    <text evidence="1">Belongs to the IST1 family.</text>
</comment>
<dbReference type="PANTHER" id="PTHR12161">
    <property type="entry name" value="IST1 FAMILY MEMBER"/>
    <property type="match status" value="1"/>
</dbReference>
<keyword evidence="4" id="KW-1185">Reference proteome</keyword>
<evidence type="ECO:0000313" key="4">
    <source>
        <dbReference type="Proteomes" id="UP000436088"/>
    </source>
</evidence>
<dbReference type="Gene3D" id="1.20.1260.60">
    <property type="entry name" value="Vacuolar protein sorting-associated protein Ist1"/>
    <property type="match status" value="1"/>
</dbReference>
<dbReference type="Proteomes" id="UP000436088">
    <property type="component" value="Unassembled WGS sequence"/>
</dbReference>
<dbReference type="AlphaFoldDB" id="A0A6A2YQK0"/>
<organism evidence="3 4">
    <name type="scientific">Hibiscus syriacus</name>
    <name type="common">Rose of Sharon</name>
    <dbReference type="NCBI Taxonomy" id="106335"/>
    <lineage>
        <taxon>Eukaryota</taxon>
        <taxon>Viridiplantae</taxon>
        <taxon>Streptophyta</taxon>
        <taxon>Embryophyta</taxon>
        <taxon>Tracheophyta</taxon>
        <taxon>Spermatophyta</taxon>
        <taxon>Magnoliopsida</taxon>
        <taxon>eudicotyledons</taxon>
        <taxon>Gunneridae</taxon>
        <taxon>Pentapetalae</taxon>
        <taxon>rosids</taxon>
        <taxon>malvids</taxon>
        <taxon>Malvales</taxon>
        <taxon>Malvaceae</taxon>
        <taxon>Malvoideae</taxon>
        <taxon>Hibiscus</taxon>
    </lineage>
</organism>
<evidence type="ECO:0008006" key="5">
    <source>
        <dbReference type="Google" id="ProtNLM"/>
    </source>
</evidence>
<evidence type="ECO:0000256" key="1">
    <source>
        <dbReference type="ARBA" id="ARBA00005536"/>
    </source>
</evidence>
<feature type="signal peptide" evidence="2">
    <location>
        <begin position="1"/>
        <end position="18"/>
    </location>
</feature>
<reference evidence="3" key="1">
    <citation type="submission" date="2019-09" db="EMBL/GenBank/DDBJ databases">
        <title>Draft genome information of white flower Hibiscus syriacus.</title>
        <authorList>
            <person name="Kim Y.-M."/>
        </authorList>
    </citation>
    <scope>NUCLEOTIDE SEQUENCE [LARGE SCALE GENOMIC DNA]</scope>
    <source>
        <strain evidence="3">YM2019G1</strain>
    </source>
</reference>
<protein>
    <recommendedName>
        <fullName evidence="5">Secreted protein</fullName>
    </recommendedName>
</protein>
<name>A0A6A2YQK0_HIBSY</name>
<dbReference type="EMBL" id="VEPZ02001303">
    <property type="protein sequence ID" value="KAE8681684.1"/>
    <property type="molecule type" value="Genomic_DNA"/>
</dbReference>
<gene>
    <name evidence="3" type="ORF">F3Y22_tig00111311pilonHSYRG00298</name>
</gene>
<comment type="caution">
    <text evidence="3">The sequence shown here is derived from an EMBL/GenBank/DDBJ whole genome shotgun (WGS) entry which is preliminary data.</text>
</comment>
<evidence type="ECO:0000256" key="2">
    <source>
        <dbReference type="SAM" id="SignalP"/>
    </source>
</evidence>
<proteinExistence type="inferred from homology"/>
<dbReference type="PANTHER" id="PTHR12161:SF44">
    <property type="entry name" value="REGULATOR OF VPS4 ACTIVITY IN THE MVB PATHWAY PROTEIN"/>
    <property type="match status" value="1"/>
</dbReference>
<dbReference type="InterPro" id="IPR042277">
    <property type="entry name" value="IST1-like"/>
</dbReference>
<feature type="chain" id="PRO_5025537301" description="Secreted protein" evidence="2">
    <location>
        <begin position="19"/>
        <end position="249"/>
    </location>
</feature>
<accession>A0A6A2YQK0</accession>
<dbReference type="InterPro" id="IPR005061">
    <property type="entry name" value="Ist1"/>
</dbReference>
<evidence type="ECO:0000313" key="3">
    <source>
        <dbReference type="EMBL" id="KAE8681684.1"/>
    </source>
</evidence>